<dbReference type="AlphaFoldDB" id="A0AAD5URU0"/>
<dbReference type="EMBL" id="JADGKB010000001">
    <property type="protein sequence ID" value="KAJ3262531.1"/>
    <property type="molecule type" value="Genomic_DNA"/>
</dbReference>
<evidence type="ECO:0000313" key="3">
    <source>
        <dbReference type="Proteomes" id="UP001210925"/>
    </source>
</evidence>
<dbReference type="Pfam" id="PF12862">
    <property type="entry name" value="ANAPC5"/>
    <property type="match status" value="1"/>
</dbReference>
<evidence type="ECO:0000313" key="2">
    <source>
        <dbReference type="EMBL" id="KAJ3262531.1"/>
    </source>
</evidence>
<evidence type="ECO:0000259" key="1">
    <source>
        <dbReference type="Pfam" id="PF12862"/>
    </source>
</evidence>
<name>A0AAD5URU0_9FUNG</name>
<dbReference type="InterPro" id="IPR026000">
    <property type="entry name" value="Apc5_dom"/>
</dbReference>
<dbReference type="Proteomes" id="UP001210925">
    <property type="component" value="Unassembled WGS sequence"/>
</dbReference>
<organism evidence="2 3">
    <name type="scientific">Boothiomyces macroporosus</name>
    <dbReference type="NCBI Taxonomy" id="261099"/>
    <lineage>
        <taxon>Eukaryota</taxon>
        <taxon>Fungi</taxon>
        <taxon>Fungi incertae sedis</taxon>
        <taxon>Chytridiomycota</taxon>
        <taxon>Chytridiomycota incertae sedis</taxon>
        <taxon>Chytridiomycetes</taxon>
        <taxon>Rhizophydiales</taxon>
        <taxon>Terramycetaceae</taxon>
        <taxon>Boothiomyces</taxon>
    </lineage>
</organism>
<keyword evidence="3" id="KW-1185">Reference proteome</keyword>
<protein>
    <recommendedName>
        <fullName evidence="1">Anaphase-promoting complex subunit 5 domain-containing protein</fullName>
    </recommendedName>
</protein>
<comment type="caution">
    <text evidence="2">The sequence shown here is derived from an EMBL/GenBank/DDBJ whole genome shotgun (WGS) entry which is preliminary data.</text>
</comment>
<accession>A0AAD5URU0</accession>
<proteinExistence type="predicted"/>
<gene>
    <name evidence="2" type="ORF">HK103_000060</name>
</gene>
<feature type="domain" description="Anaphase-promoting complex subunit 5" evidence="1">
    <location>
        <begin position="160"/>
        <end position="244"/>
    </location>
</feature>
<sequence>MSVNSIPNWTEIEQERILDYLSTNSLSIKHVDEFLVDLDLDQQIKDFINTELVKLSTDKELLDWFVNDLKALLEKLDKNSLFYLYIQEFLLDWESMSFEQSIQFFNKFKLFCSDGYDGLELLTTLNWIDSLERYDNIHPELERIKKHLPLGDRYILLIRHYLEYLYNMANYNLHSSIKSLQVFADFSMPKTKIQSILIDLICLYYKLNYVEKAKDILRIGLMYARDANDTDALQVLLNWTKVLDGQEQFVYDGDPFDSSYLCHKAFEFKKQGKTVKHIACLELVDNDYSNNQMALNSMLETSISLLMKKKGDYKQALRVILFDYYYNTKQYRRAQELIHETIDNEWKVRQGLLYFQYGDYDKLNILKESGEWGLIYLSMIYIENNQIIKAQQTILKAIVESHSLVNSIANLVFALVLLLLNEKEKAKAKIESVELDVLTNADLKWQGYCFYIKGLIEDSDWLIKEALRCISF</sequence>
<reference evidence="2" key="1">
    <citation type="submission" date="2020-05" db="EMBL/GenBank/DDBJ databases">
        <title>Phylogenomic resolution of chytrid fungi.</title>
        <authorList>
            <person name="Stajich J.E."/>
            <person name="Amses K."/>
            <person name="Simmons R."/>
            <person name="Seto K."/>
            <person name="Myers J."/>
            <person name="Bonds A."/>
            <person name="Quandt C.A."/>
            <person name="Barry K."/>
            <person name="Liu P."/>
            <person name="Grigoriev I."/>
            <person name="Longcore J.E."/>
            <person name="James T.Y."/>
        </authorList>
    </citation>
    <scope>NUCLEOTIDE SEQUENCE</scope>
    <source>
        <strain evidence="2">PLAUS21</strain>
    </source>
</reference>